<accession>A0A4D9DNY9</accession>
<evidence type="ECO:0000313" key="20">
    <source>
        <dbReference type="Proteomes" id="UP000297703"/>
    </source>
</evidence>
<dbReference type="PRINTS" id="PR00237">
    <property type="entry name" value="GPCRRHODOPSN"/>
</dbReference>
<dbReference type="Gene3D" id="1.20.1070.10">
    <property type="entry name" value="Rhodopsin 7-helix transmembrane proteins"/>
    <property type="match status" value="1"/>
</dbReference>
<gene>
    <name evidence="19" type="ORF">DR999_PMT20967</name>
</gene>
<proteinExistence type="inferred from homology"/>
<evidence type="ECO:0000256" key="5">
    <source>
        <dbReference type="ARBA" id="ARBA00022641"/>
    </source>
</evidence>
<sequence length="380" mass="42949">MSLNREVKVKGINGNSAFTFSGDFSDLLENISFSPDYNESDTCCSVPPCTSKSIQAFDRVFLPVLYSLLFPLGLCGNCMVMAVLLQCKRSLAGTDMFILNLALADVLLVVTLPFWAVQAVHGWVFSTGTCKLVGSIFKINFYSSIFFLVCISFDRYLSIVHAVHMYKRNKSHLMVASCLVVWGVCVLLTMPDFLYLEVKKDYRLNITLCSHNFSINTSLHWKTALRMCYHILGFFLPLAAMLYCYTCIIHTLLRSQGFHKHKAMRVILVVVVVFFVCWTPYHLALLVNTLIDLQVVGRDCAREASLDITMSVTASLGYFHCCLNPLLYAFVGIKFRNKFLELLGHAGCLSREFLRRHVQTPSQRKDSTWSETTEASYSGI</sequence>
<dbReference type="PANTHER" id="PTHR10489:SF671">
    <property type="entry name" value="C-X-C CHEMOKINE RECEPTOR TYPE 3"/>
    <property type="match status" value="1"/>
</dbReference>
<dbReference type="InterPro" id="IPR050119">
    <property type="entry name" value="CCR1-9-like"/>
</dbReference>
<keyword evidence="7 16" id="KW-0812">Transmembrane</keyword>
<reference evidence="19 20" key="2">
    <citation type="submission" date="2019-04" db="EMBL/GenBank/DDBJ databases">
        <title>The genome sequence of big-headed turtle.</title>
        <authorList>
            <person name="Gong S."/>
        </authorList>
    </citation>
    <scope>NUCLEOTIDE SEQUENCE [LARGE SCALE GENOMIC DNA]</scope>
    <source>
        <strain evidence="19">DO16091913</strain>
        <tissue evidence="19">Muscle</tissue>
    </source>
</reference>
<dbReference type="GO" id="GO:0019722">
    <property type="term" value="P:calcium-mediated signaling"/>
    <property type="evidence" value="ECO:0007669"/>
    <property type="project" value="TreeGrafter"/>
</dbReference>
<evidence type="ECO:0000256" key="10">
    <source>
        <dbReference type="ARBA" id="ARBA00023136"/>
    </source>
</evidence>
<keyword evidence="3" id="KW-1003">Cell membrane</keyword>
<dbReference type="GO" id="GO:0001525">
    <property type="term" value="P:angiogenesis"/>
    <property type="evidence" value="ECO:0007669"/>
    <property type="project" value="UniProtKB-KW"/>
</dbReference>
<dbReference type="GO" id="GO:0002685">
    <property type="term" value="P:regulation of leukocyte migration"/>
    <property type="evidence" value="ECO:0007669"/>
    <property type="project" value="InterPro"/>
</dbReference>
<evidence type="ECO:0000256" key="17">
    <source>
        <dbReference type="SAM" id="Phobius"/>
    </source>
</evidence>
<dbReference type="PRINTS" id="PR01532">
    <property type="entry name" value="CXCCHMKINER3"/>
</dbReference>
<evidence type="ECO:0000256" key="11">
    <source>
        <dbReference type="ARBA" id="ARBA00023157"/>
    </source>
</evidence>
<dbReference type="InterPro" id="IPR000276">
    <property type="entry name" value="GPCR_Rhodpsn"/>
</dbReference>
<dbReference type="PROSITE" id="PS50262">
    <property type="entry name" value="G_PROTEIN_RECEP_F1_2"/>
    <property type="match status" value="1"/>
</dbReference>
<keyword evidence="4" id="KW-0145">Chemotaxis</keyword>
<organism evidence="19 20">
    <name type="scientific">Platysternon megacephalum</name>
    <name type="common">big-headed turtle</name>
    <dbReference type="NCBI Taxonomy" id="55544"/>
    <lineage>
        <taxon>Eukaryota</taxon>
        <taxon>Metazoa</taxon>
        <taxon>Chordata</taxon>
        <taxon>Craniata</taxon>
        <taxon>Vertebrata</taxon>
        <taxon>Euteleostomi</taxon>
        <taxon>Archelosauria</taxon>
        <taxon>Testudinata</taxon>
        <taxon>Testudines</taxon>
        <taxon>Cryptodira</taxon>
        <taxon>Durocryptodira</taxon>
        <taxon>Testudinoidea</taxon>
        <taxon>Platysternidae</taxon>
        <taxon>Platysternon</taxon>
    </lineage>
</organism>
<keyword evidence="10 17" id="KW-0472">Membrane</keyword>
<comment type="caution">
    <text evidence="19">The sequence shown here is derived from an EMBL/GenBank/DDBJ whole genome shotgun (WGS) entry which is preliminary data.</text>
</comment>
<dbReference type="OrthoDB" id="9818824at2759"/>
<evidence type="ECO:0000256" key="1">
    <source>
        <dbReference type="ARBA" id="ARBA00004651"/>
    </source>
</evidence>
<dbReference type="GO" id="GO:0016493">
    <property type="term" value="F:C-C chemokine receptor activity"/>
    <property type="evidence" value="ECO:0007669"/>
    <property type="project" value="TreeGrafter"/>
</dbReference>
<dbReference type="PROSITE" id="PS00237">
    <property type="entry name" value="G_PROTEIN_RECEP_F1_1"/>
    <property type="match status" value="1"/>
</dbReference>
<dbReference type="PRINTS" id="PR00657">
    <property type="entry name" value="CCCHEMOKINER"/>
</dbReference>
<keyword evidence="5" id="KW-0765">Sulfation</keyword>
<dbReference type="GO" id="GO:0019957">
    <property type="term" value="F:C-C chemokine binding"/>
    <property type="evidence" value="ECO:0007669"/>
    <property type="project" value="TreeGrafter"/>
</dbReference>
<keyword evidence="9 16" id="KW-0297">G-protein coupled receptor</keyword>
<evidence type="ECO:0000256" key="16">
    <source>
        <dbReference type="RuleBase" id="RU000688"/>
    </source>
</evidence>
<dbReference type="GO" id="GO:0006954">
    <property type="term" value="P:inflammatory response"/>
    <property type="evidence" value="ECO:0007669"/>
    <property type="project" value="InterPro"/>
</dbReference>
<evidence type="ECO:0000256" key="15">
    <source>
        <dbReference type="ARBA" id="ARBA00030908"/>
    </source>
</evidence>
<evidence type="ECO:0000256" key="2">
    <source>
        <dbReference type="ARBA" id="ARBA00020038"/>
    </source>
</evidence>
<evidence type="ECO:0000256" key="4">
    <source>
        <dbReference type="ARBA" id="ARBA00022500"/>
    </source>
</evidence>
<evidence type="ECO:0000256" key="7">
    <source>
        <dbReference type="ARBA" id="ARBA00022692"/>
    </source>
</evidence>
<feature type="transmembrane region" description="Helical" evidence="17">
    <location>
        <begin position="229"/>
        <end position="253"/>
    </location>
</feature>
<name>A0A4D9DNY9_9SAUR</name>
<keyword evidence="13" id="KW-0325">Glycoprotein</keyword>
<dbReference type="CDD" id="cd15180">
    <property type="entry name" value="7tmA_CXCR3"/>
    <property type="match status" value="1"/>
</dbReference>
<comment type="similarity">
    <text evidence="16">Belongs to the G-protein coupled receptor 1 family.</text>
</comment>
<feature type="domain" description="G-protein coupled receptors family 1 profile" evidence="18">
    <location>
        <begin position="76"/>
        <end position="328"/>
    </location>
</feature>
<evidence type="ECO:0000313" key="19">
    <source>
        <dbReference type="EMBL" id="TFJ97219.1"/>
    </source>
</evidence>
<evidence type="ECO:0000256" key="6">
    <source>
        <dbReference type="ARBA" id="ARBA00022657"/>
    </source>
</evidence>
<keyword evidence="14 16" id="KW-0807">Transducer</keyword>
<protein>
    <recommendedName>
        <fullName evidence="2">C-X-C chemokine receptor type 3</fullName>
    </recommendedName>
    <alternativeName>
        <fullName evidence="15">Interferon-inducible protein 10 receptor</fullName>
    </alternativeName>
</protein>
<keyword evidence="20" id="KW-1185">Reference proteome</keyword>
<dbReference type="Pfam" id="PF00001">
    <property type="entry name" value="7tm_1"/>
    <property type="match status" value="1"/>
</dbReference>
<dbReference type="GO" id="GO:0060326">
    <property type="term" value="P:cell chemotaxis"/>
    <property type="evidence" value="ECO:0007669"/>
    <property type="project" value="TreeGrafter"/>
</dbReference>
<dbReference type="GO" id="GO:0006955">
    <property type="term" value="P:immune response"/>
    <property type="evidence" value="ECO:0007669"/>
    <property type="project" value="TreeGrafter"/>
</dbReference>
<dbReference type="AlphaFoldDB" id="A0A4D9DNY9"/>
<feature type="transmembrane region" description="Helical" evidence="17">
    <location>
        <begin position="97"/>
        <end position="116"/>
    </location>
</feature>
<evidence type="ECO:0000256" key="3">
    <source>
        <dbReference type="ARBA" id="ARBA00022475"/>
    </source>
</evidence>
<evidence type="ECO:0000256" key="13">
    <source>
        <dbReference type="ARBA" id="ARBA00023180"/>
    </source>
</evidence>
<keyword evidence="12 16" id="KW-0675">Receptor</keyword>
<evidence type="ECO:0000256" key="9">
    <source>
        <dbReference type="ARBA" id="ARBA00023040"/>
    </source>
</evidence>
<dbReference type="PANTHER" id="PTHR10489">
    <property type="entry name" value="CELL ADHESION MOLECULE"/>
    <property type="match status" value="1"/>
</dbReference>
<dbReference type="Proteomes" id="UP000297703">
    <property type="component" value="Unassembled WGS sequence"/>
</dbReference>
<dbReference type="GO" id="GO:0007204">
    <property type="term" value="P:positive regulation of cytosolic calcium ion concentration"/>
    <property type="evidence" value="ECO:0007669"/>
    <property type="project" value="TreeGrafter"/>
</dbReference>
<evidence type="ECO:0000259" key="18">
    <source>
        <dbReference type="PROSITE" id="PS50262"/>
    </source>
</evidence>
<dbReference type="InterPro" id="IPR004070">
    <property type="entry name" value="Chemokine_CXCR3"/>
</dbReference>
<evidence type="ECO:0000256" key="14">
    <source>
        <dbReference type="ARBA" id="ARBA00023224"/>
    </source>
</evidence>
<dbReference type="SUPFAM" id="SSF81321">
    <property type="entry name" value="Family A G protein-coupled receptor-like"/>
    <property type="match status" value="1"/>
</dbReference>
<keyword evidence="8 17" id="KW-1133">Transmembrane helix</keyword>
<dbReference type="GO" id="GO:0016494">
    <property type="term" value="F:C-X-C chemokine receptor activity"/>
    <property type="evidence" value="ECO:0007669"/>
    <property type="project" value="InterPro"/>
</dbReference>
<comment type="subcellular location">
    <subcellularLocation>
        <location evidence="1">Cell membrane</location>
        <topology evidence="1">Multi-pass membrane protein</topology>
    </subcellularLocation>
</comment>
<feature type="transmembrane region" description="Helical" evidence="17">
    <location>
        <begin position="173"/>
        <end position="196"/>
    </location>
</feature>
<evidence type="ECO:0000256" key="8">
    <source>
        <dbReference type="ARBA" id="ARBA00022989"/>
    </source>
</evidence>
<dbReference type="FunFam" id="1.20.1070.10:FF:000159">
    <property type="entry name" value="C-X-C chemokine receptor type 3"/>
    <property type="match status" value="1"/>
</dbReference>
<reference evidence="19 20" key="1">
    <citation type="submission" date="2019-04" db="EMBL/GenBank/DDBJ databases">
        <title>Draft genome of the big-headed turtle Platysternon megacephalum.</title>
        <authorList>
            <person name="Gong S."/>
        </authorList>
    </citation>
    <scope>NUCLEOTIDE SEQUENCE [LARGE SCALE GENOMIC DNA]</scope>
    <source>
        <strain evidence="19">DO16091913</strain>
        <tissue evidence="19">Muscle</tissue>
    </source>
</reference>
<feature type="transmembrane region" description="Helical" evidence="17">
    <location>
        <begin position="308"/>
        <end position="331"/>
    </location>
</feature>
<feature type="transmembrane region" description="Helical" evidence="17">
    <location>
        <begin position="136"/>
        <end position="153"/>
    </location>
</feature>
<keyword evidence="11" id="KW-1015">Disulfide bond</keyword>
<dbReference type="EMBL" id="QXTE01000519">
    <property type="protein sequence ID" value="TFJ97219.1"/>
    <property type="molecule type" value="Genomic_DNA"/>
</dbReference>
<evidence type="ECO:0000256" key="12">
    <source>
        <dbReference type="ARBA" id="ARBA00023170"/>
    </source>
</evidence>
<feature type="transmembrane region" description="Helical" evidence="17">
    <location>
        <begin position="265"/>
        <end position="288"/>
    </location>
</feature>
<feature type="transmembrane region" description="Helical" evidence="17">
    <location>
        <begin position="64"/>
        <end position="85"/>
    </location>
</feature>
<dbReference type="InterPro" id="IPR000355">
    <property type="entry name" value="Chemokine_rcpt"/>
</dbReference>
<dbReference type="InterPro" id="IPR017452">
    <property type="entry name" value="GPCR_Rhodpsn_7TM"/>
</dbReference>
<dbReference type="GO" id="GO:0009897">
    <property type="term" value="C:external side of plasma membrane"/>
    <property type="evidence" value="ECO:0007669"/>
    <property type="project" value="TreeGrafter"/>
</dbReference>
<dbReference type="STRING" id="55544.A0A4D9DNY9"/>
<keyword evidence="6" id="KW-0037">Angiogenesis</keyword>